<dbReference type="AlphaFoldDB" id="A0A066WNZ7"/>
<proteinExistence type="inferred from homology"/>
<dbReference type="GO" id="GO:0004414">
    <property type="term" value="F:homoserine O-acetyltransferase activity"/>
    <property type="evidence" value="ECO:0007669"/>
    <property type="project" value="TreeGrafter"/>
</dbReference>
<sequence>MSLARAARPLAASLPAAEGGMELIGKVFGSGHGAFARRTRKDVLWQSPMEASPMARGIFTSTSRATAASFSRSQVPSFPCVDANEARGERLRQRAVQAAAQTTEQHRRSASDTSTISSTESPGTSSVNPSLAFPCLDANEARAQKLRSQAPLLKRSTSAAADASAATSAGQGSTQGVKEPVYSNVVSGYSLFHHSQPLALDYGGVLPSFQLAYETWGELSPSKDNVILLHTGLSASSHAASTPQNPSRGWWQDFIGPGKALDTEKYFVICTNVLGGCYGSTGPSSPYPVEEGKSEGEDGAWGTRFPILSVFDMVRAQFLLLDHLGIDHLYASVGSSMGGMQSIAAAHLAPERVGQVVSISGCARSAPSSIALRYAQRSVLMADPNWNRGFYYDDGQLPPHTGMKLARQIATITYRSGPEWEQRFGRQRRRPSMPHPPSSASSTTSTTSATAPLEADPALCPDFLIETYLDHQGEQFCLKYDANSLIYISKAMDLFDMSDYALRDLERRKMIRERIEKGEKESDVLQDLQHAIEAEEEEQDEAEQEAELLMPQVVGKRNHAKAKRQHISTLYSPSAHAYVPALARGLINLRDKPTLVIGVQSDILFPVEQQRELAECLRRIGNEQVSYYEIDAPHGHDSFL</sequence>
<dbReference type="EMBL" id="JMSN01000007">
    <property type="protein sequence ID" value="KDN52729.1"/>
    <property type="molecule type" value="Genomic_DNA"/>
</dbReference>
<evidence type="ECO:0000256" key="3">
    <source>
        <dbReference type="SAM" id="MobiDB-lite"/>
    </source>
</evidence>
<evidence type="ECO:0000259" key="4">
    <source>
        <dbReference type="Pfam" id="PF00561"/>
    </source>
</evidence>
<comment type="caution">
    <text evidence="5">The sequence shown here is derived from an EMBL/GenBank/DDBJ whole genome shotgun (WGS) entry which is preliminary data.</text>
</comment>
<dbReference type="GO" id="GO:0005739">
    <property type="term" value="C:mitochondrion"/>
    <property type="evidence" value="ECO:0007669"/>
    <property type="project" value="TreeGrafter"/>
</dbReference>
<comment type="similarity">
    <text evidence="1">Belongs to the AB hydrolase superfamily. MetX family.</text>
</comment>
<dbReference type="HOGENOM" id="CLU_028760_7_0_1"/>
<evidence type="ECO:0000256" key="1">
    <source>
        <dbReference type="ARBA" id="ARBA00006886"/>
    </source>
</evidence>
<dbReference type="PANTHER" id="PTHR32268">
    <property type="entry name" value="HOMOSERINE O-ACETYLTRANSFERASE"/>
    <property type="match status" value="1"/>
</dbReference>
<dbReference type="SUPFAM" id="SSF53474">
    <property type="entry name" value="alpha/beta-Hydrolases"/>
    <property type="match status" value="1"/>
</dbReference>
<feature type="compositionally biased region" description="Low complexity" evidence="3">
    <location>
        <begin position="438"/>
        <end position="452"/>
    </location>
</feature>
<dbReference type="Proteomes" id="UP000027361">
    <property type="component" value="Unassembled WGS sequence"/>
</dbReference>
<dbReference type="InParanoid" id="A0A066WNZ7"/>
<feature type="domain" description="AB hydrolase-1" evidence="4">
    <location>
        <begin position="225"/>
        <end position="441"/>
    </location>
</feature>
<dbReference type="STRING" id="1037660.A0A066WNZ7"/>
<feature type="region of interest" description="Disordered" evidence="3">
    <location>
        <begin position="420"/>
        <end position="453"/>
    </location>
</feature>
<dbReference type="InterPro" id="IPR029058">
    <property type="entry name" value="AB_hydrolase_fold"/>
</dbReference>
<feature type="region of interest" description="Disordered" evidence="3">
    <location>
        <begin position="89"/>
        <end position="132"/>
    </location>
</feature>
<dbReference type="GO" id="GO:0009092">
    <property type="term" value="P:homoserine metabolic process"/>
    <property type="evidence" value="ECO:0007669"/>
    <property type="project" value="TreeGrafter"/>
</dbReference>
<evidence type="ECO:0000313" key="6">
    <source>
        <dbReference type="Proteomes" id="UP000027361"/>
    </source>
</evidence>
<keyword evidence="6" id="KW-1185">Reference proteome</keyword>
<name>A0A066WNZ7_TILAU</name>
<dbReference type="NCBIfam" id="NF001209">
    <property type="entry name" value="PRK00175.1"/>
    <property type="match status" value="1"/>
</dbReference>
<dbReference type="NCBIfam" id="TIGR01392">
    <property type="entry name" value="homoserO_Ac_trn"/>
    <property type="match status" value="1"/>
</dbReference>
<dbReference type="InterPro" id="IPR008220">
    <property type="entry name" value="HAT_MetX-like"/>
</dbReference>
<evidence type="ECO:0000313" key="5">
    <source>
        <dbReference type="EMBL" id="KDN52729.1"/>
    </source>
</evidence>
<keyword evidence="2" id="KW-0175">Coiled coil</keyword>
<keyword evidence="5" id="KW-0808">Transferase</keyword>
<evidence type="ECO:0000256" key="2">
    <source>
        <dbReference type="SAM" id="Coils"/>
    </source>
</evidence>
<feature type="compositionally biased region" description="Polar residues" evidence="3">
    <location>
        <begin position="111"/>
        <end position="129"/>
    </location>
</feature>
<dbReference type="OrthoDB" id="444135at2759"/>
<dbReference type="GO" id="GO:0009001">
    <property type="term" value="F:serine O-acetyltransferase activity"/>
    <property type="evidence" value="ECO:0007669"/>
    <property type="project" value="TreeGrafter"/>
</dbReference>
<dbReference type="GeneID" id="25263710"/>
<dbReference type="PANTHER" id="PTHR32268:SF16">
    <property type="entry name" value="SERINE O-SUCCINYLTRANSFERASE"/>
    <property type="match status" value="1"/>
</dbReference>
<organism evidence="5 6">
    <name type="scientific">Tilletiaria anomala (strain ATCC 24038 / CBS 436.72 / UBC 951)</name>
    <dbReference type="NCBI Taxonomy" id="1037660"/>
    <lineage>
        <taxon>Eukaryota</taxon>
        <taxon>Fungi</taxon>
        <taxon>Dikarya</taxon>
        <taxon>Basidiomycota</taxon>
        <taxon>Ustilaginomycotina</taxon>
        <taxon>Exobasidiomycetes</taxon>
        <taxon>Georgefischeriales</taxon>
        <taxon>Tilletiariaceae</taxon>
        <taxon>Tilletiaria</taxon>
    </lineage>
</organism>
<gene>
    <name evidence="5" type="ORF">K437DRAFT_253924</name>
</gene>
<dbReference type="RefSeq" id="XP_013245568.1">
    <property type="nucleotide sequence ID" value="XM_013390114.1"/>
</dbReference>
<protein>
    <submittedName>
        <fullName evidence="5">Homoserine O-acetyltransferase</fullName>
    </submittedName>
</protein>
<dbReference type="Gene3D" id="3.40.50.1820">
    <property type="entry name" value="alpha/beta hydrolase"/>
    <property type="match status" value="1"/>
</dbReference>
<dbReference type="InterPro" id="IPR000073">
    <property type="entry name" value="AB_hydrolase_1"/>
</dbReference>
<accession>A0A066WNZ7</accession>
<dbReference type="GO" id="GO:0006535">
    <property type="term" value="P:cysteine biosynthetic process from serine"/>
    <property type="evidence" value="ECO:0007669"/>
    <property type="project" value="TreeGrafter"/>
</dbReference>
<feature type="coiled-coil region" evidence="2">
    <location>
        <begin position="518"/>
        <end position="545"/>
    </location>
</feature>
<dbReference type="HAMAP" id="MF_00296">
    <property type="entry name" value="MetX_acyltransf"/>
    <property type="match status" value="1"/>
</dbReference>
<dbReference type="GO" id="GO:0009086">
    <property type="term" value="P:methionine biosynthetic process"/>
    <property type="evidence" value="ECO:0007669"/>
    <property type="project" value="TreeGrafter"/>
</dbReference>
<dbReference type="Pfam" id="PF00561">
    <property type="entry name" value="Abhydrolase_1"/>
    <property type="match status" value="1"/>
</dbReference>
<reference evidence="5 6" key="1">
    <citation type="submission" date="2014-05" db="EMBL/GenBank/DDBJ databases">
        <title>Draft genome sequence of a rare smut relative, Tilletiaria anomala UBC 951.</title>
        <authorList>
            <consortium name="DOE Joint Genome Institute"/>
            <person name="Toome M."/>
            <person name="Kuo A."/>
            <person name="Henrissat B."/>
            <person name="Lipzen A."/>
            <person name="Tritt A."/>
            <person name="Yoshinaga Y."/>
            <person name="Zane M."/>
            <person name="Barry K."/>
            <person name="Grigoriev I.V."/>
            <person name="Spatafora J.W."/>
            <person name="Aimea M.C."/>
        </authorList>
    </citation>
    <scope>NUCLEOTIDE SEQUENCE [LARGE SCALE GENOMIC DNA]</scope>
    <source>
        <strain evidence="5 6">UBC 951</strain>
    </source>
</reference>